<evidence type="ECO:0000256" key="1">
    <source>
        <dbReference type="SAM" id="MobiDB-lite"/>
    </source>
</evidence>
<name>A0A8J4F8S4_9CHLO</name>
<feature type="region of interest" description="Disordered" evidence="1">
    <location>
        <begin position="110"/>
        <end position="136"/>
    </location>
</feature>
<protein>
    <submittedName>
        <fullName evidence="2">Uncharacterized protein</fullName>
    </submittedName>
</protein>
<evidence type="ECO:0000313" key="2">
    <source>
        <dbReference type="EMBL" id="GIL64965.1"/>
    </source>
</evidence>
<gene>
    <name evidence="2" type="ORF">Vafri_18820</name>
</gene>
<keyword evidence="3" id="KW-1185">Reference proteome</keyword>
<comment type="caution">
    <text evidence="2">The sequence shown here is derived from an EMBL/GenBank/DDBJ whole genome shotgun (WGS) entry which is preliminary data.</text>
</comment>
<evidence type="ECO:0000313" key="3">
    <source>
        <dbReference type="Proteomes" id="UP000747399"/>
    </source>
</evidence>
<dbReference type="AlphaFoldDB" id="A0A8J4F8S4"/>
<reference evidence="2" key="1">
    <citation type="journal article" date="2021" name="Proc. Natl. Acad. Sci. U.S.A.">
        <title>Three genomes in the algal genus Volvox reveal the fate of a haploid sex-determining region after a transition to homothallism.</title>
        <authorList>
            <person name="Yamamoto K."/>
            <person name="Hamaji T."/>
            <person name="Kawai-Toyooka H."/>
            <person name="Matsuzaki R."/>
            <person name="Takahashi F."/>
            <person name="Nishimura Y."/>
            <person name="Kawachi M."/>
            <person name="Noguchi H."/>
            <person name="Minakuchi Y."/>
            <person name="Umen J.G."/>
            <person name="Toyoda A."/>
            <person name="Nozaki H."/>
        </authorList>
    </citation>
    <scope>NUCLEOTIDE SEQUENCE</scope>
    <source>
        <strain evidence="2">NIES-3780</strain>
    </source>
</reference>
<organism evidence="2 3">
    <name type="scientific">Volvox africanus</name>
    <dbReference type="NCBI Taxonomy" id="51714"/>
    <lineage>
        <taxon>Eukaryota</taxon>
        <taxon>Viridiplantae</taxon>
        <taxon>Chlorophyta</taxon>
        <taxon>core chlorophytes</taxon>
        <taxon>Chlorophyceae</taxon>
        <taxon>CS clade</taxon>
        <taxon>Chlamydomonadales</taxon>
        <taxon>Volvocaceae</taxon>
        <taxon>Volvox</taxon>
    </lineage>
</organism>
<dbReference type="EMBL" id="BNCO01000071">
    <property type="protein sequence ID" value="GIL64965.1"/>
    <property type="molecule type" value="Genomic_DNA"/>
</dbReference>
<proteinExistence type="predicted"/>
<accession>A0A8J4F8S4</accession>
<dbReference type="Proteomes" id="UP000747399">
    <property type="component" value="Unassembled WGS sequence"/>
</dbReference>
<sequence length="136" mass="15113">MAWNFNTHEGDGYSGELPLWWSLEILGFPTAVELGEAHSSILRTLLSQNNFHNTVDVQVKATTLRCLRRLRDQASVPEPGAEAGTELGATRSTDLPRWARSPLALRHHDTEAHVHVEEGQPTAPTSRMWDRGHSPG</sequence>
<feature type="region of interest" description="Disordered" evidence="1">
    <location>
        <begin position="74"/>
        <end position="93"/>
    </location>
</feature>